<dbReference type="EMBL" id="JAEUBD010001504">
    <property type="protein sequence ID" value="KAH3659480.1"/>
    <property type="molecule type" value="Genomic_DNA"/>
</dbReference>
<organism evidence="6 7">
    <name type="scientific">Ogataea polymorpha</name>
    <dbReference type="NCBI Taxonomy" id="460523"/>
    <lineage>
        <taxon>Eukaryota</taxon>
        <taxon>Fungi</taxon>
        <taxon>Dikarya</taxon>
        <taxon>Ascomycota</taxon>
        <taxon>Saccharomycotina</taxon>
        <taxon>Pichiomycetes</taxon>
        <taxon>Pichiales</taxon>
        <taxon>Pichiaceae</taxon>
        <taxon>Ogataea</taxon>
    </lineage>
</organism>
<comment type="caution">
    <text evidence="6">The sequence shown here is derived from an EMBL/GenBank/DDBJ whole genome shotgun (WGS) entry which is preliminary data.</text>
</comment>
<dbReference type="Gene3D" id="3.30.70.330">
    <property type="match status" value="4"/>
</dbReference>
<dbReference type="InterPro" id="IPR035979">
    <property type="entry name" value="RBD_domain_sf"/>
</dbReference>
<feature type="compositionally biased region" description="Polar residues" evidence="4">
    <location>
        <begin position="78"/>
        <end position="88"/>
    </location>
</feature>
<evidence type="ECO:0000259" key="5">
    <source>
        <dbReference type="PROSITE" id="PS50102"/>
    </source>
</evidence>
<reference evidence="6" key="1">
    <citation type="journal article" date="2021" name="Open Biol.">
        <title>Shared evolutionary footprints suggest mitochondrial oxidative damage underlies multiple complex I losses in fungi.</title>
        <authorList>
            <person name="Schikora-Tamarit M.A."/>
            <person name="Marcet-Houben M."/>
            <person name="Nosek J."/>
            <person name="Gabaldon T."/>
        </authorList>
    </citation>
    <scope>NUCLEOTIDE SEQUENCE</scope>
    <source>
        <strain evidence="6">NCAIM Y.01608</strain>
    </source>
</reference>
<dbReference type="GO" id="GO:0003723">
    <property type="term" value="F:RNA binding"/>
    <property type="evidence" value="ECO:0007669"/>
    <property type="project" value="UniProtKB-UniRule"/>
</dbReference>
<evidence type="ECO:0000256" key="4">
    <source>
        <dbReference type="SAM" id="MobiDB-lite"/>
    </source>
</evidence>
<reference evidence="6" key="2">
    <citation type="submission" date="2021-01" db="EMBL/GenBank/DDBJ databases">
        <authorList>
            <person name="Schikora-Tamarit M.A."/>
        </authorList>
    </citation>
    <scope>NUCLEOTIDE SEQUENCE</scope>
    <source>
        <strain evidence="6">NCAIM Y.01608</strain>
    </source>
</reference>
<keyword evidence="2 3" id="KW-0694">RNA-binding</keyword>
<evidence type="ECO:0000256" key="3">
    <source>
        <dbReference type="PROSITE-ProRule" id="PRU00176"/>
    </source>
</evidence>
<dbReference type="PANTHER" id="PTHR24012">
    <property type="entry name" value="RNA BINDING PROTEIN"/>
    <property type="match status" value="1"/>
</dbReference>
<accession>A0A9P8SZ47</accession>
<keyword evidence="1" id="KW-0677">Repeat</keyword>
<dbReference type="PROSITE" id="PS50102">
    <property type="entry name" value="RRM"/>
    <property type="match status" value="3"/>
</dbReference>
<feature type="region of interest" description="Disordered" evidence="4">
    <location>
        <begin position="78"/>
        <end position="98"/>
    </location>
</feature>
<evidence type="ECO:0000313" key="6">
    <source>
        <dbReference type="EMBL" id="KAH3659480.1"/>
    </source>
</evidence>
<feature type="domain" description="RRM" evidence="5">
    <location>
        <begin position="222"/>
        <end position="300"/>
    </location>
</feature>
<evidence type="ECO:0000256" key="1">
    <source>
        <dbReference type="ARBA" id="ARBA00022737"/>
    </source>
</evidence>
<dbReference type="SMART" id="SM00360">
    <property type="entry name" value="RRM"/>
    <property type="match status" value="4"/>
</dbReference>
<dbReference type="InterPro" id="IPR012677">
    <property type="entry name" value="Nucleotide-bd_a/b_plait_sf"/>
</dbReference>
<keyword evidence="7" id="KW-1185">Reference proteome</keyword>
<dbReference type="Proteomes" id="UP000788993">
    <property type="component" value="Unassembled WGS sequence"/>
</dbReference>
<sequence>MDESHSFSMGLRYLKSRLSNRDNKQEENLKIACVSRESSFMTSTKENDSLSLKRKPLDSEEKRRHSLFNLRMYKEKTNSSVEFPTEENQPGPESAPRINCVNTDSDFLDYGMEQFDKISIGMNEDDVTNPTKSNIFTDHKPEIQTATTKIEEEKQLETEIATKSETCVEVKGTHPRNLKKESIESDSSAEIVTLPKHSIEDNSWVLPNLTPSSLFSQPKQVTSLFVGDLDKSLSELDLKNVFNKYPGLLSVKIPADCQTGDSLGYGYVNYTTEDQANLAMESLNYTTIGSSEIRIMPSLRDKSQRERIGANVFLSNLSSNLTTRQLYDRFRKHGNVLSCKYDPSKQQAFIHFESKEVAYEVVKSYNHTTLDGRLIYVGLHILKKDRELFGATASASSKLTEKRDISQIPTFSPTFQNTKQKNDISTHYSIFVRNLPLNIEEHVIKSLVEPYGPVLAVLARKVPKKNGCWALVTLSNQESVDKAVSHLNMVEINKQQLFVTRAIPKEEKSYCRKQDIQPRYKLKILITGLNVNTHKDKFQDWCLTFGSIKSVELYGTYPQENKKGYTAYGYVEMINEADADVLIDNLKLLGVRCFKVKVEIQDKETVITDMHRYHYGPLPEQSNTTGMRSYVDPSKLFHLAAFAKSVEQEKLAETVQTKEKSNGERLSVDLRSKIEQIIGICAVEILGEDTLISNNTGCIYLHKVHSLSEHIIKFFWSNRVDSFFKFLESNYKKDQPLHPLLRTQIVQSAMYLGIVPKC</sequence>
<proteinExistence type="predicted"/>
<feature type="domain" description="RRM" evidence="5">
    <location>
        <begin position="428"/>
        <end position="504"/>
    </location>
</feature>
<protein>
    <recommendedName>
        <fullName evidence="5">RRM domain-containing protein</fullName>
    </recommendedName>
</protein>
<dbReference type="AlphaFoldDB" id="A0A9P8SZ47"/>
<name>A0A9P8SZ47_9ASCO</name>
<evidence type="ECO:0000256" key="2">
    <source>
        <dbReference type="ARBA" id="ARBA00022884"/>
    </source>
</evidence>
<dbReference type="SUPFAM" id="SSF54928">
    <property type="entry name" value="RNA-binding domain, RBD"/>
    <property type="match status" value="2"/>
</dbReference>
<evidence type="ECO:0000313" key="7">
    <source>
        <dbReference type="Proteomes" id="UP000788993"/>
    </source>
</evidence>
<dbReference type="CDD" id="cd00590">
    <property type="entry name" value="RRM_SF"/>
    <property type="match status" value="2"/>
</dbReference>
<feature type="domain" description="RRM" evidence="5">
    <location>
        <begin position="310"/>
        <end position="377"/>
    </location>
</feature>
<dbReference type="InterPro" id="IPR000504">
    <property type="entry name" value="RRM_dom"/>
</dbReference>
<gene>
    <name evidence="6" type="ORF">OGATHE_005525</name>
</gene>
<dbReference type="Pfam" id="PF00076">
    <property type="entry name" value="RRM_1"/>
    <property type="match status" value="3"/>
</dbReference>